<dbReference type="SUPFAM" id="SSF48295">
    <property type="entry name" value="TrpR-like"/>
    <property type="match status" value="1"/>
</dbReference>
<dbReference type="NCBIfam" id="TIGR02531">
    <property type="entry name" value="yecD_yerC"/>
    <property type="match status" value="1"/>
</dbReference>
<name>R6V3D8_9BACT</name>
<dbReference type="PANTHER" id="PTHR40080:SF1">
    <property type="entry name" value="TRPR-LIKE PROTEIN YERC_YECD"/>
    <property type="match status" value="1"/>
</dbReference>
<dbReference type="Gene3D" id="1.10.1270.10">
    <property type="entry name" value="TrpR-like"/>
    <property type="match status" value="1"/>
</dbReference>
<evidence type="ECO:0000313" key="1">
    <source>
        <dbReference type="EMBL" id="CDC77307.1"/>
    </source>
</evidence>
<dbReference type="InterPro" id="IPR013368">
    <property type="entry name" value="YecD_YerC"/>
</dbReference>
<dbReference type="PIRSF" id="PIRSF012508">
    <property type="entry name" value="YerC"/>
    <property type="match status" value="1"/>
</dbReference>
<gene>
    <name evidence="1" type="ORF">BN580_00369</name>
</gene>
<reference evidence="1" key="1">
    <citation type="submission" date="2012-11" db="EMBL/GenBank/DDBJ databases">
        <title>Dependencies among metagenomic species, viruses, plasmids and units of genetic variation.</title>
        <authorList>
            <person name="Nielsen H.B."/>
            <person name="Almeida M."/>
            <person name="Juncker A.S."/>
            <person name="Rasmussen S."/>
            <person name="Li J."/>
            <person name="Sunagawa S."/>
            <person name="Plichta D."/>
            <person name="Gautier L."/>
            <person name="Le Chatelier E."/>
            <person name="Peletier E."/>
            <person name="Bonde I."/>
            <person name="Nielsen T."/>
            <person name="Manichanh C."/>
            <person name="Arumugam M."/>
            <person name="Batto J."/>
            <person name="Santos M.B.Q.D."/>
            <person name="Blom N."/>
            <person name="Borruel N."/>
            <person name="Burgdorf K.S."/>
            <person name="Boumezbeur F."/>
            <person name="Casellas F."/>
            <person name="Dore J."/>
            <person name="Guarner F."/>
            <person name="Hansen T."/>
            <person name="Hildebrand F."/>
            <person name="Kaas R.S."/>
            <person name="Kennedy S."/>
            <person name="Kristiansen K."/>
            <person name="Kultima J.R."/>
            <person name="Leonard P."/>
            <person name="Levenez F."/>
            <person name="Lund O."/>
            <person name="Moumen B."/>
            <person name="Le Paslier D."/>
            <person name="Pons N."/>
            <person name="Pedersen O."/>
            <person name="Prifti E."/>
            <person name="Qin J."/>
            <person name="Raes J."/>
            <person name="Tap J."/>
            <person name="Tims S."/>
            <person name="Ussery D.W."/>
            <person name="Yamada T."/>
            <person name="MetaHit consortium"/>
            <person name="Renault P."/>
            <person name="Sicheritz-Ponten T."/>
            <person name="Bork P."/>
            <person name="Wang J."/>
            <person name="Brunak S."/>
            <person name="Ehrlich S.D."/>
        </authorList>
    </citation>
    <scope>NUCLEOTIDE SEQUENCE [LARGE SCALE GENOMIC DNA]</scope>
</reference>
<proteinExistence type="predicted"/>
<accession>R6V3D8</accession>
<dbReference type="Proteomes" id="UP000017938">
    <property type="component" value="Unassembled WGS sequence"/>
</dbReference>
<dbReference type="AlphaFoldDB" id="R6V3D8"/>
<protein>
    <submittedName>
        <fullName evidence="1">TrpR like protein YerC/YecD</fullName>
    </submittedName>
</protein>
<organism evidence="1 2">
    <name type="scientific">Candidatus Colimorpha enterica</name>
    <dbReference type="NCBI Taxonomy" id="3083063"/>
    <lineage>
        <taxon>Bacteria</taxon>
        <taxon>Pseudomonadati</taxon>
        <taxon>Bacteroidota</taxon>
        <taxon>Bacteroidia</taxon>
        <taxon>Bacteroidales</taxon>
        <taxon>Candidatus Colimorpha</taxon>
    </lineage>
</organism>
<dbReference type="Pfam" id="PF01371">
    <property type="entry name" value="Trp_repressor"/>
    <property type="match status" value="1"/>
</dbReference>
<sequence>MSDKMRDEQTDNLFRAVLSLNNIDECYAFFEDLCTVSELREMAKRLTAARMLNNNYIYSDISDKTGLSTATISRVNRCLKYGNDGYAEILRRLDRKK</sequence>
<dbReference type="EMBL" id="CBFW010000432">
    <property type="protein sequence ID" value="CDC77307.1"/>
    <property type="molecule type" value="Genomic_DNA"/>
</dbReference>
<dbReference type="GO" id="GO:0003700">
    <property type="term" value="F:DNA-binding transcription factor activity"/>
    <property type="evidence" value="ECO:0007669"/>
    <property type="project" value="InterPro"/>
</dbReference>
<comment type="caution">
    <text evidence="1">The sequence shown here is derived from an EMBL/GenBank/DDBJ whole genome shotgun (WGS) entry which is preliminary data.</text>
</comment>
<dbReference type="GO" id="GO:0043565">
    <property type="term" value="F:sequence-specific DNA binding"/>
    <property type="evidence" value="ECO:0007669"/>
    <property type="project" value="InterPro"/>
</dbReference>
<dbReference type="InterPro" id="IPR010921">
    <property type="entry name" value="Trp_repressor/repl_initiator"/>
</dbReference>
<dbReference type="InterPro" id="IPR000831">
    <property type="entry name" value="Trp_repress"/>
</dbReference>
<dbReference type="PANTHER" id="PTHR40080">
    <property type="entry name" value="LMO1763 PROTEIN"/>
    <property type="match status" value="1"/>
</dbReference>
<evidence type="ECO:0000313" key="2">
    <source>
        <dbReference type="Proteomes" id="UP000017938"/>
    </source>
</evidence>
<dbReference type="InterPro" id="IPR038116">
    <property type="entry name" value="TrpR-like_sf"/>
</dbReference>